<dbReference type="AlphaFoldDB" id="A0A0C9ZRV3"/>
<gene>
    <name evidence="1" type="ORF">PISMIDRAFT_643572</name>
</gene>
<dbReference type="InterPro" id="IPR021848">
    <property type="entry name" value="HODM_asu-like"/>
</dbReference>
<dbReference type="HOGENOM" id="CLU_1046292_0_0_1"/>
<dbReference type="Pfam" id="PF11927">
    <property type="entry name" value="HODM_asu-like"/>
    <property type="match status" value="1"/>
</dbReference>
<dbReference type="Proteomes" id="UP000054018">
    <property type="component" value="Unassembled WGS sequence"/>
</dbReference>
<name>A0A0C9ZRV3_9AGAM</name>
<reference evidence="1 2" key="1">
    <citation type="submission" date="2014-04" db="EMBL/GenBank/DDBJ databases">
        <authorList>
            <consortium name="DOE Joint Genome Institute"/>
            <person name="Kuo A."/>
            <person name="Kohler A."/>
            <person name="Costa M.D."/>
            <person name="Nagy L.G."/>
            <person name="Floudas D."/>
            <person name="Copeland A."/>
            <person name="Barry K.W."/>
            <person name="Cichocki N."/>
            <person name="Veneault-Fourrey C."/>
            <person name="LaButti K."/>
            <person name="Lindquist E.A."/>
            <person name="Lipzen A."/>
            <person name="Lundell T."/>
            <person name="Morin E."/>
            <person name="Murat C."/>
            <person name="Sun H."/>
            <person name="Tunlid A."/>
            <person name="Henrissat B."/>
            <person name="Grigoriev I.V."/>
            <person name="Hibbett D.S."/>
            <person name="Martin F."/>
            <person name="Nordberg H.P."/>
            <person name="Cantor M.N."/>
            <person name="Hua S.X."/>
        </authorList>
    </citation>
    <scope>NUCLEOTIDE SEQUENCE [LARGE SCALE GENOMIC DNA]</scope>
    <source>
        <strain evidence="1 2">441</strain>
    </source>
</reference>
<proteinExistence type="predicted"/>
<dbReference type="OrthoDB" id="5043642at2759"/>
<sequence>MLRRKTLSDYAKLTGVPVPKPLPKFDIDIDTVKPRPYRPFRWEYHPHALSELEPEWWIELDSAYRTKIARRKKLCSEHGKLITNEPTGSPEALRECTKMVIQYDFFIVQEDPLSGLYRLTAAVGCSAIGWNISQKIGKPLYEIHGPVPDYKEKMAFFSKVPCDKPIQQGAWGLEVGEPLFLFLRFDWQTLREPYILKLLLKVLREGKKSIIEYKGSWHTEHKVIPVLEEWAREQEEKGWVPSQWKERTLDEHPFYPGWKDLYPIHD</sequence>
<evidence type="ECO:0000313" key="1">
    <source>
        <dbReference type="EMBL" id="KIK24972.1"/>
    </source>
</evidence>
<evidence type="ECO:0000313" key="2">
    <source>
        <dbReference type="Proteomes" id="UP000054018"/>
    </source>
</evidence>
<keyword evidence="2" id="KW-1185">Reference proteome</keyword>
<dbReference type="STRING" id="765257.A0A0C9ZRV3"/>
<accession>A0A0C9ZRV3</accession>
<reference evidence="2" key="2">
    <citation type="submission" date="2015-01" db="EMBL/GenBank/DDBJ databases">
        <title>Evolutionary Origins and Diversification of the Mycorrhizal Mutualists.</title>
        <authorList>
            <consortium name="DOE Joint Genome Institute"/>
            <consortium name="Mycorrhizal Genomics Consortium"/>
            <person name="Kohler A."/>
            <person name="Kuo A."/>
            <person name="Nagy L.G."/>
            <person name="Floudas D."/>
            <person name="Copeland A."/>
            <person name="Barry K.W."/>
            <person name="Cichocki N."/>
            <person name="Veneault-Fourrey C."/>
            <person name="LaButti K."/>
            <person name="Lindquist E.A."/>
            <person name="Lipzen A."/>
            <person name="Lundell T."/>
            <person name="Morin E."/>
            <person name="Murat C."/>
            <person name="Riley R."/>
            <person name="Ohm R."/>
            <person name="Sun H."/>
            <person name="Tunlid A."/>
            <person name="Henrissat B."/>
            <person name="Grigoriev I.V."/>
            <person name="Hibbett D.S."/>
            <person name="Martin F."/>
        </authorList>
    </citation>
    <scope>NUCLEOTIDE SEQUENCE [LARGE SCALE GENOMIC DNA]</scope>
    <source>
        <strain evidence="2">441</strain>
    </source>
</reference>
<dbReference type="EMBL" id="KN833712">
    <property type="protein sequence ID" value="KIK24972.1"/>
    <property type="molecule type" value="Genomic_DNA"/>
</dbReference>
<organism evidence="1 2">
    <name type="scientific">Pisolithus microcarpus 441</name>
    <dbReference type="NCBI Taxonomy" id="765257"/>
    <lineage>
        <taxon>Eukaryota</taxon>
        <taxon>Fungi</taxon>
        <taxon>Dikarya</taxon>
        <taxon>Basidiomycota</taxon>
        <taxon>Agaricomycotina</taxon>
        <taxon>Agaricomycetes</taxon>
        <taxon>Agaricomycetidae</taxon>
        <taxon>Boletales</taxon>
        <taxon>Sclerodermatineae</taxon>
        <taxon>Pisolithaceae</taxon>
        <taxon>Pisolithus</taxon>
    </lineage>
</organism>
<protein>
    <submittedName>
        <fullName evidence="1">Unplaced genomic scaffold scaffold_28, whole genome shotgun sequence</fullName>
    </submittedName>
</protein>